<proteinExistence type="predicted"/>
<protein>
    <submittedName>
        <fullName evidence="1">Uncharacterized protein</fullName>
    </submittedName>
</protein>
<organism evidence="1">
    <name type="scientific">Rhizophora mucronata</name>
    <name type="common">Asiatic mangrove</name>
    <dbReference type="NCBI Taxonomy" id="61149"/>
    <lineage>
        <taxon>Eukaryota</taxon>
        <taxon>Viridiplantae</taxon>
        <taxon>Streptophyta</taxon>
        <taxon>Embryophyta</taxon>
        <taxon>Tracheophyta</taxon>
        <taxon>Spermatophyta</taxon>
        <taxon>Magnoliopsida</taxon>
        <taxon>eudicotyledons</taxon>
        <taxon>Gunneridae</taxon>
        <taxon>Pentapetalae</taxon>
        <taxon>rosids</taxon>
        <taxon>fabids</taxon>
        <taxon>Malpighiales</taxon>
        <taxon>Rhizophoraceae</taxon>
        <taxon>Rhizophora</taxon>
    </lineage>
</organism>
<reference evidence="1" key="1">
    <citation type="submission" date="2018-02" db="EMBL/GenBank/DDBJ databases">
        <title>Rhizophora mucronata_Transcriptome.</title>
        <authorList>
            <person name="Meera S.P."/>
            <person name="Sreeshan A."/>
            <person name="Augustine A."/>
        </authorList>
    </citation>
    <scope>NUCLEOTIDE SEQUENCE</scope>
    <source>
        <tissue evidence="1">Leaf</tissue>
    </source>
</reference>
<evidence type="ECO:0000313" key="1">
    <source>
        <dbReference type="EMBL" id="MBX36513.1"/>
    </source>
</evidence>
<name>A0A2P2N206_RHIMU</name>
<accession>A0A2P2N206</accession>
<sequence length="44" mass="4998">MLSGTVVFHQICAPVMIMPPVELEISFMEIVRITPLISLRNEKN</sequence>
<dbReference type="AlphaFoldDB" id="A0A2P2N206"/>
<dbReference type="EMBL" id="GGEC01056029">
    <property type="protein sequence ID" value="MBX36513.1"/>
    <property type="molecule type" value="Transcribed_RNA"/>
</dbReference>